<dbReference type="GO" id="GO:0016597">
    <property type="term" value="F:amino acid binding"/>
    <property type="evidence" value="ECO:0007669"/>
    <property type="project" value="UniProtKB-UniRule"/>
</dbReference>
<name>A0A9K3JXD1_HELAN</name>
<protein>
    <recommendedName>
        <fullName evidence="2">ACT domain-containing protein ACR</fullName>
    </recommendedName>
    <alternativeName>
        <fullName evidence="2">Protein ACT DOMAIN REPEATS</fullName>
    </alternativeName>
</protein>
<organism evidence="3 4">
    <name type="scientific">Helianthus annuus</name>
    <name type="common">Common sunflower</name>
    <dbReference type="NCBI Taxonomy" id="4232"/>
    <lineage>
        <taxon>Eukaryota</taxon>
        <taxon>Viridiplantae</taxon>
        <taxon>Streptophyta</taxon>
        <taxon>Embryophyta</taxon>
        <taxon>Tracheophyta</taxon>
        <taxon>Spermatophyta</taxon>
        <taxon>Magnoliopsida</taxon>
        <taxon>eudicotyledons</taxon>
        <taxon>Gunneridae</taxon>
        <taxon>Pentapetalae</taxon>
        <taxon>asterids</taxon>
        <taxon>campanulids</taxon>
        <taxon>Asterales</taxon>
        <taxon>Asteraceae</taxon>
        <taxon>Asteroideae</taxon>
        <taxon>Heliantheae alliance</taxon>
        <taxon>Heliantheae</taxon>
        <taxon>Helianthus</taxon>
    </lineage>
</organism>
<dbReference type="InterPro" id="IPR040217">
    <property type="entry name" value="ACR1-12"/>
</dbReference>
<dbReference type="AlphaFoldDB" id="A0A9K3JXD1"/>
<accession>A0A9K3JXD1</accession>
<keyword evidence="1 2" id="KW-0677">Repeat</keyword>
<evidence type="ECO:0000313" key="3">
    <source>
        <dbReference type="EMBL" id="KAF5822909.1"/>
    </source>
</evidence>
<proteinExistence type="predicted"/>
<comment type="caution">
    <text evidence="3">The sequence shown here is derived from an EMBL/GenBank/DDBJ whole genome shotgun (WGS) entry which is preliminary data.</text>
</comment>
<reference evidence="3" key="2">
    <citation type="submission" date="2020-06" db="EMBL/GenBank/DDBJ databases">
        <title>Helianthus annuus Genome sequencing and assembly Release 2.</title>
        <authorList>
            <person name="Gouzy J."/>
            <person name="Langlade N."/>
            <person name="Munos S."/>
        </authorList>
    </citation>
    <scope>NUCLEOTIDE SEQUENCE</scope>
    <source>
        <tissue evidence="3">Leaves</tissue>
    </source>
</reference>
<evidence type="ECO:0000256" key="1">
    <source>
        <dbReference type="ARBA" id="ARBA00022737"/>
    </source>
</evidence>
<dbReference type="CDD" id="cd04897">
    <property type="entry name" value="ACT_ACR_3"/>
    <property type="match status" value="1"/>
</dbReference>
<evidence type="ECO:0000313" key="4">
    <source>
        <dbReference type="Proteomes" id="UP000215914"/>
    </source>
</evidence>
<evidence type="ECO:0000256" key="2">
    <source>
        <dbReference type="RuleBase" id="RU369043"/>
    </source>
</evidence>
<sequence>MDGSTTIKPEMLTSSYKEASSDAKKAMSAAKLAELALADPKMAKDNEIANRLRFFSVSNEPQLSSNVVIAREDLEVMELLEFLRKCPDRPKLLFDTVCTLTDMQYVVYHATIIAEGVEASQELYIRHTNGCPVSSEVERERVIHCPEAVIKRQVPEGVKLELCGEDSVVLLSDVSRIFRENGLSITRVEVTMRGYYNFLLLIHHFPYFIN</sequence>
<dbReference type="Proteomes" id="UP000215914">
    <property type="component" value="Unassembled WGS sequence"/>
</dbReference>
<dbReference type="PANTHER" id="PTHR31096">
    <property type="entry name" value="ACT DOMAIN-CONTAINING PROTEIN ACR4-RELATED"/>
    <property type="match status" value="1"/>
</dbReference>
<keyword evidence="4" id="KW-1185">Reference proteome</keyword>
<dbReference type="Gramene" id="mRNA:HanXRQr2_Chr01g0032401">
    <property type="protein sequence ID" value="mRNA:HanXRQr2_Chr01g0032401"/>
    <property type="gene ID" value="HanXRQr2_Chr01g0032401"/>
</dbReference>
<dbReference type="PANTHER" id="PTHR31096:SF92">
    <property type="entry name" value="ACT DOMAIN-CONTAINING PROTEIN ACR"/>
    <property type="match status" value="1"/>
</dbReference>
<comment type="function">
    <text evidence="2">Binds amino acids.</text>
</comment>
<reference evidence="3" key="1">
    <citation type="journal article" date="2017" name="Nature">
        <title>The sunflower genome provides insights into oil metabolism, flowering and Asterid evolution.</title>
        <authorList>
            <person name="Badouin H."/>
            <person name="Gouzy J."/>
            <person name="Grassa C.J."/>
            <person name="Murat F."/>
            <person name="Staton S.E."/>
            <person name="Cottret L."/>
            <person name="Lelandais-Briere C."/>
            <person name="Owens G.L."/>
            <person name="Carrere S."/>
            <person name="Mayjonade B."/>
            <person name="Legrand L."/>
            <person name="Gill N."/>
            <person name="Kane N.C."/>
            <person name="Bowers J.E."/>
            <person name="Hubner S."/>
            <person name="Bellec A."/>
            <person name="Berard A."/>
            <person name="Berges H."/>
            <person name="Blanchet N."/>
            <person name="Boniface M.C."/>
            <person name="Brunel D."/>
            <person name="Catrice O."/>
            <person name="Chaidir N."/>
            <person name="Claudel C."/>
            <person name="Donnadieu C."/>
            <person name="Faraut T."/>
            <person name="Fievet G."/>
            <person name="Helmstetter N."/>
            <person name="King M."/>
            <person name="Knapp S.J."/>
            <person name="Lai Z."/>
            <person name="Le Paslier M.C."/>
            <person name="Lippi Y."/>
            <person name="Lorenzon L."/>
            <person name="Mandel J.R."/>
            <person name="Marage G."/>
            <person name="Marchand G."/>
            <person name="Marquand E."/>
            <person name="Bret-Mestries E."/>
            <person name="Morien E."/>
            <person name="Nambeesan S."/>
            <person name="Nguyen T."/>
            <person name="Pegot-Espagnet P."/>
            <person name="Pouilly N."/>
            <person name="Raftis F."/>
            <person name="Sallet E."/>
            <person name="Schiex T."/>
            <person name="Thomas J."/>
            <person name="Vandecasteele C."/>
            <person name="Vares D."/>
            <person name="Vear F."/>
            <person name="Vautrin S."/>
            <person name="Crespi M."/>
            <person name="Mangin B."/>
            <person name="Burke J.M."/>
            <person name="Salse J."/>
            <person name="Munos S."/>
            <person name="Vincourt P."/>
            <person name="Rieseberg L.H."/>
            <person name="Langlade N.B."/>
        </authorList>
    </citation>
    <scope>NUCLEOTIDE SEQUENCE</scope>
    <source>
        <tissue evidence="3">Leaves</tissue>
    </source>
</reference>
<dbReference type="EMBL" id="MNCJ02000316">
    <property type="protein sequence ID" value="KAF5822909.1"/>
    <property type="molecule type" value="Genomic_DNA"/>
</dbReference>
<gene>
    <name evidence="3" type="ORF">HanXRQr2_Chr01g0032401</name>
</gene>